<evidence type="ECO:0000259" key="2">
    <source>
        <dbReference type="Pfam" id="PF03061"/>
    </source>
</evidence>
<accession>A0A6N3FZH3</accession>
<organism evidence="3">
    <name type="scientific">Paraprevotella clara</name>
    <dbReference type="NCBI Taxonomy" id="454154"/>
    <lineage>
        <taxon>Bacteria</taxon>
        <taxon>Pseudomonadati</taxon>
        <taxon>Bacteroidota</taxon>
        <taxon>Bacteroidia</taxon>
        <taxon>Bacteroidales</taxon>
        <taxon>Prevotellaceae</taxon>
        <taxon>Paraprevotella</taxon>
    </lineage>
</organism>
<feature type="domain" description="Thioesterase" evidence="2">
    <location>
        <begin position="43"/>
        <end position="116"/>
    </location>
</feature>
<protein>
    <submittedName>
        <fullName evidence="3">Acyl-coenzyme A thioesterase PaaI</fullName>
        <ecNumber evidence="3">3.1.2.-</ecNumber>
    </submittedName>
</protein>
<dbReference type="PANTHER" id="PTHR42856">
    <property type="entry name" value="ACYL-COENZYME A THIOESTERASE PAAI"/>
    <property type="match status" value="1"/>
</dbReference>
<proteinExistence type="predicted"/>
<evidence type="ECO:0000313" key="3">
    <source>
        <dbReference type="EMBL" id="VYU57564.1"/>
    </source>
</evidence>
<dbReference type="InterPro" id="IPR006683">
    <property type="entry name" value="Thioestr_dom"/>
</dbReference>
<reference evidence="3" key="1">
    <citation type="submission" date="2019-11" db="EMBL/GenBank/DDBJ databases">
        <authorList>
            <person name="Feng L."/>
        </authorList>
    </citation>
    <scope>NUCLEOTIDE SEQUENCE</scope>
    <source>
        <strain evidence="3">PclaraLFYP37</strain>
    </source>
</reference>
<dbReference type="CDD" id="cd03443">
    <property type="entry name" value="PaaI_thioesterase"/>
    <property type="match status" value="1"/>
</dbReference>
<dbReference type="GO" id="GO:0016289">
    <property type="term" value="F:acyl-CoA hydrolase activity"/>
    <property type="evidence" value="ECO:0007669"/>
    <property type="project" value="UniProtKB-ARBA"/>
</dbReference>
<dbReference type="Pfam" id="PF03061">
    <property type="entry name" value="4HBT"/>
    <property type="match status" value="1"/>
</dbReference>
<name>A0A6N3FZH3_9BACT</name>
<dbReference type="Gene3D" id="3.10.129.10">
    <property type="entry name" value="Hotdog Thioesterase"/>
    <property type="match status" value="1"/>
</dbReference>
<dbReference type="EMBL" id="CACRUT010000023">
    <property type="protein sequence ID" value="VYU57564.1"/>
    <property type="molecule type" value="Genomic_DNA"/>
</dbReference>
<dbReference type="AlphaFoldDB" id="A0A6N3FZH3"/>
<sequence>MTLSELLQNDRFARAAGVEILDIRPGYAKARMEVTPAHLNAAGVCQGGALFTLADLAFAAVANSYAQVTLSLSANINFLKAVSAGWLYAEAREIHHHPRIPYIEVRICQEDGDLVAILNSTGYRKKDRLPIDNPSDTEQS</sequence>
<dbReference type="SUPFAM" id="SSF54637">
    <property type="entry name" value="Thioesterase/thiol ester dehydrase-isomerase"/>
    <property type="match status" value="1"/>
</dbReference>
<dbReference type="InterPro" id="IPR052723">
    <property type="entry name" value="Acyl-CoA_thioesterase_PaaI"/>
</dbReference>
<evidence type="ECO:0000256" key="1">
    <source>
        <dbReference type="ARBA" id="ARBA00022801"/>
    </source>
</evidence>
<dbReference type="EC" id="3.1.2.-" evidence="3"/>
<dbReference type="InterPro" id="IPR029069">
    <property type="entry name" value="HotDog_dom_sf"/>
</dbReference>
<dbReference type="RefSeq" id="WP_412442436.1">
    <property type="nucleotide sequence ID" value="NZ_CACRUT010000023.1"/>
</dbReference>
<dbReference type="PANTHER" id="PTHR42856:SF1">
    <property type="entry name" value="ACYL-COENZYME A THIOESTERASE PAAI"/>
    <property type="match status" value="1"/>
</dbReference>
<gene>
    <name evidence="3" type="primary">paaI</name>
    <name evidence="3" type="ORF">PCLFYP37_00307</name>
</gene>
<dbReference type="NCBIfam" id="TIGR00369">
    <property type="entry name" value="unchar_dom_1"/>
    <property type="match status" value="1"/>
</dbReference>
<keyword evidence="1 3" id="KW-0378">Hydrolase</keyword>
<dbReference type="InterPro" id="IPR003736">
    <property type="entry name" value="PAAI_dom"/>
</dbReference>